<comment type="caution">
    <text evidence="2">The sequence shown here is derived from an EMBL/GenBank/DDBJ whole genome shotgun (WGS) entry which is preliminary data.</text>
</comment>
<sequence>MKNKFFIFLHILFSYHSQSNDEECTTSGFSNDSASYSSDNLTNSYAMPYFQCINCGYPFYFLNHSQPSSIYNEFIPRFDRLDRVYKFNGFTISNSEFQVNNTFSNISHENEITFSEIIKERLYEYFINKLKRRNRKMTDINFLSIVDLYINHYKDTPNKIIPMFLFTSFITNCFLSFTPEKISDCHFISKKTRDQSFNLADIAITLERYDSLILDFCDFFTTSESFKVLLSAFYFNFTNELTPGRNEFLICFDKFVKWDLAWFYLKKYL</sequence>
<dbReference type="VEuPathDB" id="MicrosporidiaDB:TUBRATIS_21610"/>
<evidence type="ECO:0000313" key="3">
    <source>
        <dbReference type="Proteomes" id="UP000282876"/>
    </source>
</evidence>
<feature type="chain" id="PRO_5019080631" evidence="1">
    <location>
        <begin position="20"/>
        <end position="269"/>
    </location>
</feature>
<dbReference type="AlphaFoldDB" id="A0A437AJR1"/>
<dbReference type="EMBL" id="RCSS01000540">
    <property type="protein sequence ID" value="RVD91395.1"/>
    <property type="molecule type" value="Genomic_DNA"/>
</dbReference>
<evidence type="ECO:0000313" key="2">
    <source>
        <dbReference type="EMBL" id="RVD91395.1"/>
    </source>
</evidence>
<organism evidence="2 3">
    <name type="scientific">Tubulinosema ratisbonensis</name>
    <dbReference type="NCBI Taxonomy" id="291195"/>
    <lineage>
        <taxon>Eukaryota</taxon>
        <taxon>Fungi</taxon>
        <taxon>Fungi incertae sedis</taxon>
        <taxon>Microsporidia</taxon>
        <taxon>Tubulinosematoidea</taxon>
        <taxon>Tubulinosematidae</taxon>
        <taxon>Tubulinosema</taxon>
    </lineage>
</organism>
<name>A0A437AJR1_9MICR</name>
<dbReference type="Proteomes" id="UP000282876">
    <property type="component" value="Unassembled WGS sequence"/>
</dbReference>
<keyword evidence="1" id="KW-0732">Signal</keyword>
<keyword evidence="3" id="KW-1185">Reference proteome</keyword>
<protein>
    <submittedName>
        <fullName evidence="2">Uncharacterized protein</fullName>
    </submittedName>
</protein>
<accession>A0A437AJR1</accession>
<proteinExistence type="predicted"/>
<feature type="signal peptide" evidence="1">
    <location>
        <begin position="1"/>
        <end position="19"/>
    </location>
</feature>
<evidence type="ECO:0000256" key="1">
    <source>
        <dbReference type="SAM" id="SignalP"/>
    </source>
</evidence>
<gene>
    <name evidence="2" type="ORF">TUBRATIS_21610</name>
</gene>
<reference evidence="2 3" key="1">
    <citation type="submission" date="2018-10" db="EMBL/GenBank/DDBJ databases">
        <title>Draft genome sequence of the microsporidian Tubulinosema ratisbonensis.</title>
        <authorList>
            <person name="Polonais V."/>
            <person name="Peyretaillade E."/>
            <person name="Niehus S."/>
            <person name="Wawrzyniak I."/>
            <person name="Franchet A."/>
            <person name="Gaspin C."/>
            <person name="Reichstadt M."/>
            <person name="Belser C."/>
            <person name="Labadie K."/>
            <person name="Delbac F."/>
            <person name="Ferrandon D."/>
        </authorList>
    </citation>
    <scope>NUCLEOTIDE SEQUENCE [LARGE SCALE GENOMIC DNA]</scope>
    <source>
        <strain evidence="2 3">Franzen</strain>
    </source>
</reference>